<dbReference type="PROSITE" id="PS51118">
    <property type="entry name" value="HTH_HXLR"/>
    <property type="match status" value="1"/>
</dbReference>
<sequence>MDTCPPLPAFRADCPSRVVVDVLANKWVLYVLALLQKSGNPLRFNELRHLVDGVTQKSLTKTLRTLERNGLVDRRVYAAVPPRVEYRLTDLGREAAPLLAAIDSWAAQNTPAIVEARASFDTASGRA</sequence>
<dbReference type="InterPro" id="IPR002577">
    <property type="entry name" value="HTH_HxlR"/>
</dbReference>
<keyword evidence="1" id="KW-0805">Transcription regulation</keyword>
<dbReference type="PANTHER" id="PTHR33204">
    <property type="entry name" value="TRANSCRIPTIONAL REGULATOR, MARR FAMILY"/>
    <property type="match status" value="1"/>
</dbReference>
<dbReference type="InterPro" id="IPR011991">
    <property type="entry name" value="ArsR-like_HTH"/>
</dbReference>
<evidence type="ECO:0000256" key="3">
    <source>
        <dbReference type="ARBA" id="ARBA00023163"/>
    </source>
</evidence>
<dbReference type="Gene3D" id="1.10.10.10">
    <property type="entry name" value="Winged helix-like DNA-binding domain superfamily/Winged helix DNA-binding domain"/>
    <property type="match status" value="1"/>
</dbReference>
<organism evidence="5 6">
    <name type="scientific">Amycolatopsis silviterrae</name>
    <dbReference type="NCBI Taxonomy" id="1656914"/>
    <lineage>
        <taxon>Bacteria</taxon>
        <taxon>Bacillati</taxon>
        <taxon>Actinomycetota</taxon>
        <taxon>Actinomycetes</taxon>
        <taxon>Pseudonocardiales</taxon>
        <taxon>Pseudonocardiaceae</taxon>
        <taxon>Amycolatopsis</taxon>
    </lineage>
</organism>
<keyword evidence="2" id="KW-0238">DNA-binding</keyword>
<gene>
    <name evidence="5" type="ORF">ACFSVL_30325</name>
</gene>
<evidence type="ECO:0000313" key="6">
    <source>
        <dbReference type="Proteomes" id="UP001597483"/>
    </source>
</evidence>
<dbReference type="PANTHER" id="PTHR33204:SF39">
    <property type="entry name" value="TRANSCRIPTIONAL REGULATORY PROTEIN"/>
    <property type="match status" value="1"/>
</dbReference>
<evidence type="ECO:0000256" key="1">
    <source>
        <dbReference type="ARBA" id="ARBA00023015"/>
    </source>
</evidence>
<dbReference type="Pfam" id="PF01638">
    <property type="entry name" value="HxlR"/>
    <property type="match status" value="1"/>
</dbReference>
<dbReference type="Proteomes" id="UP001597483">
    <property type="component" value="Unassembled WGS sequence"/>
</dbReference>
<dbReference type="RefSeq" id="WP_378308984.1">
    <property type="nucleotide sequence ID" value="NZ_JBHUKS010000024.1"/>
</dbReference>
<comment type="caution">
    <text evidence="5">The sequence shown here is derived from an EMBL/GenBank/DDBJ whole genome shotgun (WGS) entry which is preliminary data.</text>
</comment>
<proteinExistence type="predicted"/>
<feature type="domain" description="HTH hxlR-type" evidence="4">
    <location>
        <begin position="14"/>
        <end position="114"/>
    </location>
</feature>
<name>A0ABW5HF54_9PSEU</name>
<keyword evidence="6" id="KW-1185">Reference proteome</keyword>
<dbReference type="SUPFAM" id="SSF46785">
    <property type="entry name" value="Winged helix' DNA-binding domain"/>
    <property type="match status" value="1"/>
</dbReference>
<evidence type="ECO:0000259" key="4">
    <source>
        <dbReference type="PROSITE" id="PS51118"/>
    </source>
</evidence>
<reference evidence="6" key="1">
    <citation type="journal article" date="2019" name="Int. J. Syst. Evol. Microbiol.">
        <title>The Global Catalogue of Microorganisms (GCM) 10K type strain sequencing project: providing services to taxonomists for standard genome sequencing and annotation.</title>
        <authorList>
            <consortium name="The Broad Institute Genomics Platform"/>
            <consortium name="The Broad Institute Genome Sequencing Center for Infectious Disease"/>
            <person name="Wu L."/>
            <person name="Ma J."/>
        </authorList>
    </citation>
    <scope>NUCLEOTIDE SEQUENCE [LARGE SCALE GENOMIC DNA]</scope>
    <source>
        <strain evidence="6">CGMCC 4.7641</strain>
    </source>
</reference>
<keyword evidence="3" id="KW-0804">Transcription</keyword>
<accession>A0ABW5HF54</accession>
<evidence type="ECO:0000313" key="5">
    <source>
        <dbReference type="EMBL" id="MFD2471727.1"/>
    </source>
</evidence>
<dbReference type="CDD" id="cd00090">
    <property type="entry name" value="HTH_ARSR"/>
    <property type="match status" value="1"/>
</dbReference>
<dbReference type="EMBL" id="JBHUKS010000024">
    <property type="protein sequence ID" value="MFD2471727.1"/>
    <property type="molecule type" value="Genomic_DNA"/>
</dbReference>
<dbReference type="InterPro" id="IPR036390">
    <property type="entry name" value="WH_DNA-bd_sf"/>
</dbReference>
<evidence type="ECO:0000256" key="2">
    <source>
        <dbReference type="ARBA" id="ARBA00023125"/>
    </source>
</evidence>
<protein>
    <submittedName>
        <fullName evidence="5">Winged helix-turn-helix transcriptional regulator</fullName>
    </submittedName>
</protein>
<dbReference type="InterPro" id="IPR036388">
    <property type="entry name" value="WH-like_DNA-bd_sf"/>
</dbReference>